<dbReference type="Pfam" id="PF25209">
    <property type="entry name" value="Phage_capsid_4"/>
    <property type="match status" value="1"/>
</dbReference>
<name>A0A0F9TMG3_9ZZZZ</name>
<proteinExistence type="predicted"/>
<protein>
    <submittedName>
        <fullName evidence="1">Uncharacterized protein</fullName>
    </submittedName>
</protein>
<dbReference type="EMBL" id="LAZR01001569">
    <property type="protein sequence ID" value="KKN42613.1"/>
    <property type="molecule type" value="Genomic_DNA"/>
</dbReference>
<dbReference type="AlphaFoldDB" id="A0A0F9TMG3"/>
<comment type="caution">
    <text evidence="1">The sequence shown here is derived from an EMBL/GenBank/DDBJ whole genome shotgun (WGS) entry which is preliminary data.</text>
</comment>
<evidence type="ECO:0000313" key="1">
    <source>
        <dbReference type="EMBL" id="KKN42613.1"/>
    </source>
</evidence>
<organism evidence="1">
    <name type="scientific">marine sediment metagenome</name>
    <dbReference type="NCBI Taxonomy" id="412755"/>
    <lineage>
        <taxon>unclassified sequences</taxon>
        <taxon>metagenomes</taxon>
        <taxon>ecological metagenomes</taxon>
    </lineage>
</organism>
<gene>
    <name evidence="1" type="ORF">LCGC14_0711630</name>
</gene>
<sequence>MAPISTGSFPKLLWPGIKNIYGLAYKEHKAEYPDIYDLTTSDKAFEEVVGVTGFGLAPVKTQAGAVAYDTATQGYTKRYTNVTYGLGFIITMEMYEDNQYAQFSLTRATALAFSMRQTKETVSANVLNRGFNANYAQPDGKALLATDHVKITGGSWSNELTTPADLSEAALEQACIDIGKFTNDRGMKIAVRPMTLIVPVDQEFNAERILLTTLTPGSANNAINVIRARNKIPNGVKVNHYLTDTDAWFIKTNCPIGMTYQERRADKFAMDNDFDTENGKYKATARYAVGCSDERGIFGSPGA</sequence>
<reference evidence="1" key="1">
    <citation type="journal article" date="2015" name="Nature">
        <title>Complex archaea that bridge the gap between prokaryotes and eukaryotes.</title>
        <authorList>
            <person name="Spang A."/>
            <person name="Saw J.H."/>
            <person name="Jorgensen S.L."/>
            <person name="Zaremba-Niedzwiedzka K."/>
            <person name="Martijn J."/>
            <person name="Lind A.E."/>
            <person name="van Eijk R."/>
            <person name="Schleper C."/>
            <person name="Guy L."/>
            <person name="Ettema T.J."/>
        </authorList>
    </citation>
    <scope>NUCLEOTIDE SEQUENCE</scope>
</reference>
<accession>A0A0F9TMG3</accession>